<gene>
    <name evidence="8" type="primary">kpsF</name>
    <name evidence="8" type="ORF">SV7mr_39960</name>
</gene>
<evidence type="ECO:0000256" key="1">
    <source>
        <dbReference type="ARBA" id="ARBA00008165"/>
    </source>
</evidence>
<evidence type="ECO:0000256" key="5">
    <source>
        <dbReference type="SAM" id="MobiDB-lite"/>
    </source>
</evidence>
<organism evidence="8 9">
    <name type="scientific">Stieleria bergensis</name>
    <dbReference type="NCBI Taxonomy" id="2528025"/>
    <lineage>
        <taxon>Bacteria</taxon>
        <taxon>Pseudomonadati</taxon>
        <taxon>Planctomycetota</taxon>
        <taxon>Planctomycetia</taxon>
        <taxon>Pirellulales</taxon>
        <taxon>Pirellulaceae</taxon>
        <taxon>Stieleria</taxon>
    </lineage>
</organism>
<dbReference type="Gene3D" id="3.40.50.10490">
    <property type="entry name" value="Glucose-6-phosphate isomerase like protein, domain 1"/>
    <property type="match status" value="1"/>
</dbReference>
<dbReference type="PROSITE" id="PS51464">
    <property type="entry name" value="SIS"/>
    <property type="match status" value="1"/>
</dbReference>
<dbReference type="PANTHER" id="PTHR42745">
    <property type="match status" value="1"/>
</dbReference>
<dbReference type="EMBL" id="CP036272">
    <property type="protein sequence ID" value="QDT61460.1"/>
    <property type="molecule type" value="Genomic_DNA"/>
</dbReference>
<dbReference type="PROSITE" id="PS51371">
    <property type="entry name" value="CBS"/>
    <property type="match status" value="2"/>
</dbReference>
<dbReference type="RefSeq" id="WP_419187591.1">
    <property type="nucleotide sequence ID" value="NZ_CP036272.1"/>
</dbReference>
<comment type="similarity">
    <text evidence="1">Belongs to the SIS family. GutQ/KpsF subfamily.</text>
</comment>
<dbReference type="GO" id="GO:0019146">
    <property type="term" value="F:arabinose-5-phosphate isomerase activity"/>
    <property type="evidence" value="ECO:0007669"/>
    <property type="project" value="UniProtKB-EC"/>
</dbReference>
<keyword evidence="9" id="KW-1185">Reference proteome</keyword>
<dbReference type="EC" id="5.3.1.13" evidence="8"/>
<evidence type="ECO:0000256" key="2">
    <source>
        <dbReference type="ARBA" id="ARBA00022737"/>
    </source>
</evidence>
<evidence type="ECO:0000256" key="3">
    <source>
        <dbReference type="ARBA" id="ARBA00023122"/>
    </source>
</evidence>
<feature type="domain" description="SIS" evidence="7">
    <location>
        <begin position="78"/>
        <end position="221"/>
    </location>
</feature>
<protein>
    <submittedName>
        <fullName evidence="8">Arabinose 5-phosphate isomerase KpsF</fullName>
        <ecNumber evidence="8">5.3.1.13</ecNumber>
    </submittedName>
</protein>
<dbReference type="NCBIfam" id="TIGR00393">
    <property type="entry name" value="kpsF"/>
    <property type="match status" value="1"/>
</dbReference>
<dbReference type="SUPFAM" id="SSF53697">
    <property type="entry name" value="SIS domain"/>
    <property type="match status" value="1"/>
</dbReference>
<dbReference type="PANTHER" id="PTHR42745:SF1">
    <property type="entry name" value="ARABINOSE 5-PHOSPHATE ISOMERASE KDSD"/>
    <property type="match status" value="1"/>
</dbReference>
<accession>A0A517SZ97</accession>
<evidence type="ECO:0000259" key="7">
    <source>
        <dbReference type="PROSITE" id="PS51464"/>
    </source>
</evidence>
<dbReference type="AlphaFoldDB" id="A0A517SZ97"/>
<dbReference type="Pfam" id="PF01380">
    <property type="entry name" value="SIS"/>
    <property type="match status" value="1"/>
</dbReference>
<dbReference type="InterPro" id="IPR004800">
    <property type="entry name" value="KdsD/KpsF-type"/>
</dbReference>
<dbReference type="SMART" id="SM00116">
    <property type="entry name" value="CBS"/>
    <property type="match status" value="2"/>
</dbReference>
<evidence type="ECO:0000313" key="8">
    <source>
        <dbReference type="EMBL" id="QDT61460.1"/>
    </source>
</evidence>
<feature type="domain" description="CBS" evidence="6">
    <location>
        <begin position="316"/>
        <end position="373"/>
    </location>
</feature>
<dbReference type="Gene3D" id="3.10.580.10">
    <property type="entry name" value="CBS-domain"/>
    <property type="match status" value="1"/>
</dbReference>
<dbReference type="InterPro" id="IPR050986">
    <property type="entry name" value="GutQ/KpsF_isomerases"/>
</dbReference>
<proteinExistence type="inferred from homology"/>
<evidence type="ECO:0000256" key="4">
    <source>
        <dbReference type="PROSITE-ProRule" id="PRU00703"/>
    </source>
</evidence>
<dbReference type="InterPro" id="IPR000644">
    <property type="entry name" value="CBS_dom"/>
</dbReference>
<keyword evidence="3 4" id="KW-0129">CBS domain</keyword>
<dbReference type="GO" id="GO:1901135">
    <property type="term" value="P:carbohydrate derivative metabolic process"/>
    <property type="evidence" value="ECO:0007669"/>
    <property type="project" value="InterPro"/>
</dbReference>
<sequence length="390" mass="41535">MSAAHRYDQSRQPSQALPGQAGTFSSRAETFPSQAGSQRTGSSDLLGQQLESIRNTVRQEAAALTSAAEILDESVVQAARLTARCQGSVIVTGVGKAGLVGQKLVATLASTGTPAHFLHPTEAIHGDFGRVQQRDLIWAFSNSGRSSEVVQIASQLRQQGSGLVTFTADASSPLAEVADCSIVFGKHAEACPRGLAPTSSTTVMMAVGDAVAMLASELRQFTANDFARFHPGGALGKKFCDVQQLMRPLSTCRMTHHSVTIRDCMALSSVTGRRSGAIMIVNDAGVLTGVFTDSDLARLLESRAESALDRPVSEQMAIDPHCVDPATLLSDAISLLSQLRISELPVVDDYRRPLGMLDITDLIAIGEVEPQQLWDHDRATIPIRDSVTLS</sequence>
<evidence type="ECO:0000313" key="9">
    <source>
        <dbReference type="Proteomes" id="UP000315003"/>
    </source>
</evidence>
<keyword evidence="8" id="KW-0413">Isomerase</keyword>
<dbReference type="InterPro" id="IPR035474">
    <property type="entry name" value="SIS_Kpsf"/>
</dbReference>
<dbReference type="GO" id="GO:0005975">
    <property type="term" value="P:carbohydrate metabolic process"/>
    <property type="evidence" value="ECO:0007669"/>
    <property type="project" value="InterPro"/>
</dbReference>
<dbReference type="CDD" id="cd05014">
    <property type="entry name" value="SIS_Kpsf"/>
    <property type="match status" value="1"/>
</dbReference>
<dbReference type="InterPro" id="IPR046342">
    <property type="entry name" value="CBS_dom_sf"/>
</dbReference>
<dbReference type="InterPro" id="IPR046348">
    <property type="entry name" value="SIS_dom_sf"/>
</dbReference>
<evidence type="ECO:0000259" key="6">
    <source>
        <dbReference type="PROSITE" id="PS51371"/>
    </source>
</evidence>
<dbReference type="GO" id="GO:0097367">
    <property type="term" value="F:carbohydrate derivative binding"/>
    <property type="evidence" value="ECO:0007669"/>
    <property type="project" value="InterPro"/>
</dbReference>
<dbReference type="Pfam" id="PF00571">
    <property type="entry name" value="CBS"/>
    <property type="match status" value="1"/>
</dbReference>
<feature type="domain" description="CBS" evidence="6">
    <location>
        <begin position="245"/>
        <end position="306"/>
    </location>
</feature>
<name>A0A517SZ97_9BACT</name>
<keyword evidence="2" id="KW-0677">Repeat</keyword>
<feature type="compositionally biased region" description="Polar residues" evidence="5">
    <location>
        <begin position="10"/>
        <end position="44"/>
    </location>
</feature>
<dbReference type="Proteomes" id="UP000315003">
    <property type="component" value="Chromosome"/>
</dbReference>
<feature type="region of interest" description="Disordered" evidence="5">
    <location>
        <begin position="1"/>
        <end position="44"/>
    </location>
</feature>
<reference evidence="8 9" key="1">
    <citation type="submission" date="2019-02" db="EMBL/GenBank/DDBJ databases">
        <title>Deep-cultivation of Planctomycetes and their phenomic and genomic characterization uncovers novel biology.</title>
        <authorList>
            <person name="Wiegand S."/>
            <person name="Jogler M."/>
            <person name="Boedeker C."/>
            <person name="Pinto D."/>
            <person name="Vollmers J."/>
            <person name="Rivas-Marin E."/>
            <person name="Kohn T."/>
            <person name="Peeters S.H."/>
            <person name="Heuer A."/>
            <person name="Rast P."/>
            <person name="Oberbeckmann S."/>
            <person name="Bunk B."/>
            <person name="Jeske O."/>
            <person name="Meyerdierks A."/>
            <person name="Storesund J.E."/>
            <person name="Kallscheuer N."/>
            <person name="Luecker S."/>
            <person name="Lage O.M."/>
            <person name="Pohl T."/>
            <person name="Merkel B.J."/>
            <person name="Hornburger P."/>
            <person name="Mueller R.-W."/>
            <person name="Bruemmer F."/>
            <person name="Labrenz M."/>
            <person name="Spormann A.M."/>
            <person name="Op den Camp H."/>
            <person name="Overmann J."/>
            <person name="Amann R."/>
            <person name="Jetten M.S.M."/>
            <person name="Mascher T."/>
            <person name="Medema M.H."/>
            <person name="Devos D.P."/>
            <person name="Kaster A.-K."/>
            <person name="Ovreas L."/>
            <person name="Rohde M."/>
            <person name="Galperin M.Y."/>
            <person name="Jogler C."/>
        </authorList>
    </citation>
    <scope>NUCLEOTIDE SEQUENCE [LARGE SCALE GENOMIC DNA]</scope>
    <source>
        <strain evidence="8 9">SV_7m_r</strain>
    </source>
</reference>
<dbReference type="InterPro" id="IPR001347">
    <property type="entry name" value="SIS_dom"/>
</dbReference>